<name>A0A3E2B5Q5_9FIRM</name>
<dbReference type="RefSeq" id="WP_117141788.1">
    <property type="nucleotide sequence ID" value="NZ_CAKXKJ010000002.1"/>
</dbReference>
<dbReference type="Proteomes" id="UP000260649">
    <property type="component" value="Unassembled WGS sequence"/>
</dbReference>
<protein>
    <submittedName>
        <fullName evidence="1">Uncharacterized protein</fullName>
    </submittedName>
</protein>
<dbReference type="GeneID" id="97994772"/>
<dbReference type="AlphaFoldDB" id="A0A3E2B5Q5"/>
<dbReference type="EMBL" id="QQRQ01000003">
    <property type="protein sequence ID" value="RFT07358.1"/>
    <property type="molecule type" value="Genomic_DNA"/>
</dbReference>
<accession>A0A3E2B5Q5</accession>
<comment type="caution">
    <text evidence="1">The sequence shown here is derived from an EMBL/GenBank/DDBJ whole genome shotgun (WGS) entry which is preliminary data.</text>
</comment>
<evidence type="ECO:0000313" key="2">
    <source>
        <dbReference type="Proteomes" id="UP000260649"/>
    </source>
</evidence>
<gene>
    <name evidence="1" type="ORF">DV520_03320</name>
</gene>
<evidence type="ECO:0000313" key="1">
    <source>
        <dbReference type="EMBL" id="RFT07358.1"/>
    </source>
</evidence>
<organism evidence="1 2">
    <name type="scientific">Evtepia gabavorous</name>
    <dbReference type="NCBI Taxonomy" id="2211183"/>
    <lineage>
        <taxon>Bacteria</taxon>
        <taxon>Bacillati</taxon>
        <taxon>Bacillota</taxon>
        <taxon>Clostridia</taxon>
        <taxon>Eubacteriales</taxon>
        <taxon>Evtepia</taxon>
    </lineage>
</organism>
<reference evidence="1 2" key="1">
    <citation type="submission" date="2018-07" db="EMBL/GenBank/DDBJ databases">
        <title>GABA Modulating Bacteria of the Human Gut Microbiota.</title>
        <authorList>
            <person name="Strandwitz P."/>
            <person name="Kim K.H."/>
            <person name="Terekhova D."/>
            <person name="Liu J.K."/>
            <person name="Sharma A."/>
            <person name="Levering J."/>
            <person name="Mcdonald D."/>
            <person name="Dietrich D."/>
            <person name="Ramadhar T.R."/>
            <person name="Lekbua A."/>
            <person name="Mroue N."/>
            <person name="Liston C."/>
            <person name="Stewart E.J."/>
            <person name="Dubin M.J."/>
            <person name="Zengler K."/>
            <person name="Knight R."/>
            <person name="Gilbert J.A."/>
            <person name="Clardy J."/>
            <person name="Lewis K."/>
        </authorList>
    </citation>
    <scope>NUCLEOTIDE SEQUENCE [LARGE SCALE GENOMIC DNA]</scope>
    <source>
        <strain evidence="1 2">KLE1738</strain>
    </source>
</reference>
<proteinExistence type="predicted"/>
<keyword evidence="2" id="KW-1185">Reference proteome</keyword>
<sequence length="76" mass="8957">MNDKEIQEKYERSFKELTDTLSPQQIKLFECWFEVACLLYTTKIVENRSLGLQEGLRIARELISITGDEEYGFFNS</sequence>